<dbReference type="InterPro" id="IPR037448">
    <property type="entry name" value="Zig-8"/>
</dbReference>
<dbReference type="Pfam" id="PF13895">
    <property type="entry name" value="Ig_2"/>
    <property type="match status" value="1"/>
</dbReference>
<dbReference type="AlphaFoldDB" id="A0A0L7LVK9"/>
<dbReference type="FunFam" id="2.60.40.10:FF:000533">
    <property type="entry name" value="Uncharacterized protein, isoform A"/>
    <property type="match status" value="1"/>
</dbReference>
<feature type="transmembrane region" description="Helical" evidence="1">
    <location>
        <begin position="12"/>
        <end position="32"/>
    </location>
</feature>
<keyword evidence="1" id="KW-0472">Membrane</keyword>
<feature type="domain" description="Ig-like" evidence="2">
    <location>
        <begin position="190"/>
        <end position="282"/>
    </location>
</feature>
<dbReference type="PANTHER" id="PTHR23279">
    <property type="entry name" value="DEFECTIVE PROBOSCIS EXTENSION RESPONSE DPR -RELATED"/>
    <property type="match status" value="1"/>
</dbReference>
<dbReference type="InterPro" id="IPR003598">
    <property type="entry name" value="Ig_sub2"/>
</dbReference>
<dbReference type="InterPro" id="IPR036179">
    <property type="entry name" value="Ig-like_dom_sf"/>
</dbReference>
<dbReference type="EMBL" id="JTDY01000014">
    <property type="protein sequence ID" value="KOB79419.1"/>
    <property type="molecule type" value="Genomic_DNA"/>
</dbReference>
<keyword evidence="1" id="KW-0812">Transmembrane</keyword>
<proteinExistence type="predicted"/>
<evidence type="ECO:0000313" key="3">
    <source>
        <dbReference type="EMBL" id="KOB79419.1"/>
    </source>
</evidence>
<reference evidence="3 4" key="1">
    <citation type="journal article" date="2015" name="Genome Biol. Evol.">
        <title>The genome of winter moth (Operophtera brumata) provides a genomic perspective on sexual dimorphism and phenology.</title>
        <authorList>
            <person name="Derks M.F."/>
            <person name="Smit S."/>
            <person name="Salis L."/>
            <person name="Schijlen E."/>
            <person name="Bossers A."/>
            <person name="Mateman C."/>
            <person name="Pijl A.S."/>
            <person name="de Ridder D."/>
            <person name="Groenen M.A."/>
            <person name="Visser M.E."/>
            <person name="Megens H.J."/>
        </authorList>
    </citation>
    <scope>NUCLEOTIDE SEQUENCE [LARGE SCALE GENOMIC DNA]</scope>
    <source>
        <strain evidence="3">WM2013NL</strain>
        <tissue evidence="3">Head and thorax</tissue>
    </source>
</reference>
<sequence>MDRAYRFRRHTYPVQFTYTLQFVLFVFLRVVLEASDRYLIAGHLSVRYTFTNRKLQSPSCQALVVLSTAGHLSVRYTFTNRKLQSPSCQALVVLSTAGHLSVRYTFTNRKLQSPSCQALVVLSTAGHLSVRYTFTNRKLQSPSCQALVVLSTAGHLSIKRETIGSASLFSRDVTSRKELTEKPSICIGVPSARILGGPDLHVDIGSTINLTCLIQFSPEPPAYIFWYHEDEVISYDSSRGGVSVVTEKGAATTSYLLVQAAAPADSGRYSCSPSNAEVASVRVHIGDPFTSTVRERPAAMQTGSAGLSNSARCVLALLAALALHARLVRAHLAS</sequence>
<dbReference type="Proteomes" id="UP000037510">
    <property type="component" value="Unassembled WGS sequence"/>
</dbReference>
<protein>
    <recommendedName>
        <fullName evidence="2">Ig-like domain-containing protein</fullName>
    </recommendedName>
</protein>
<dbReference type="InterPro" id="IPR003599">
    <property type="entry name" value="Ig_sub"/>
</dbReference>
<dbReference type="SUPFAM" id="SSF48726">
    <property type="entry name" value="Immunoglobulin"/>
    <property type="match status" value="1"/>
</dbReference>
<dbReference type="GO" id="GO:0032589">
    <property type="term" value="C:neuron projection membrane"/>
    <property type="evidence" value="ECO:0007669"/>
    <property type="project" value="TreeGrafter"/>
</dbReference>
<evidence type="ECO:0000313" key="4">
    <source>
        <dbReference type="Proteomes" id="UP000037510"/>
    </source>
</evidence>
<organism evidence="3 4">
    <name type="scientific">Operophtera brumata</name>
    <name type="common">Winter moth</name>
    <name type="synonym">Phalaena brumata</name>
    <dbReference type="NCBI Taxonomy" id="104452"/>
    <lineage>
        <taxon>Eukaryota</taxon>
        <taxon>Metazoa</taxon>
        <taxon>Ecdysozoa</taxon>
        <taxon>Arthropoda</taxon>
        <taxon>Hexapoda</taxon>
        <taxon>Insecta</taxon>
        <taxon>Pterygota</taxon>
        <taxon>Neoptera</taxon>
        <taxon>Endopterygota</taxon>
        <taxon>Lepidoptera</taxon>
        <taxon>Glossata</taxon>
        <taxon>Ditrysia</taxon>
        <taxon>Geometroidea</taxon>
        <taxon>Geometridae</taxon>
        <taxon>Larentiinae</taxon>
        <taxon>Operophtera</taxon>
    </lineage>
</organism>
<dbReference type="STRING" id="104452.A0A0L7LVK9"/>
<name>A0A0L7LVK9_OPEBR</name>
<gene>
    <name evidence="3" type="ORF">OBRU01_00319</name>
</gene>
<evidence type="ECO:0000256" key="1">
    <source>
        <dbReference type="SAM" id="Phobius"/>
    </source>
</evidence>
<dbReference type="InterPro" id="IPR007110">
    <property type="entry name" value="Ig-like_dom"/>
</dbReference>
<keyword evidence="4" id="KW-1185">Reference proteome</keyword>
<accession>A0A0L7LVK9</accession>
<dbReference type="SMART" id="SM00408">
    <property type="entry name" value="IGc2"/>
    <property type="match status" value="1"/>
</dbReference>
<dbReference type="PROSITE" id="PS50835">
    <property type="entry name" value="IG_LIKE"/>
    <property type="match status" value="1"/>
</dbReference>
<dbReference type="GO" id="GO:0050808">
    <property type="term" value="P:synapse organization"/>
    <property type="evidence" value="ECO:0007669"/>
    <property type="project" value="TreeGrafter"/>
</dbReference>
<dbReference type="Gene3D" id="2.60.40.10">
    <property type="entry name" value="Immunoglobulins"/>
    <property type="match status" value="1"/>
</dbReference>
<dbReference type="PANTHER" id="PTHR23279:SF46">
    <property type="entry name" value="DEFECTIVE PROBOSCIS EXTENSION RESPONSE 10, ISOFORM A-RELATED"/>
    <property type="match status" value="1"/>
</dbReference>
<keyword evidence="1" id="KW-1133">Transmembrane helix</keyword>
<dbReference type="InterPro" id="IPR013783">
    <property type="entry name" value="Ig-like_fold"/>
</dbReference>
<dbReference type="SMART" id="SM00409">
    <property type="entry name" value="IG"/>
    <property type="match status" value="1"/>
</dbReference>
<comment type="caution">
    <text evidence="3">The sequence shown here is derived from an EMBL/GenBank/DDBJ whole genome shotgun (WGS) entry which is preliminary data.</text>
</comment>
<evidence type="ECO:0000259" key="2">
    <source>
        <dbReference type="PROSITE" id="PS50835"/>
    </source>
</evidence>